<keyword evidence="4" id="KW-1185">Reference proteome</keyword>
<dbReference type="AlphaFoldDB" id="A0A918XDB8"/>
<dbReference type="GO" id="GO:0008080">
    <property type="term" value="F:N-acetyltransferase activity"/>
    <property type="evidence" value="ECO:0007669"/>
    <property type="project" value="InterPro"/>
</dbReference>
<dbReference type="PANTHER" id="PTHR13947">
    <property type="entry name" value="GNAT FAMILY N-ACETYLTRANSFERASE"/>
    <property type="match status" value="1"/>
</dbReference>
<comment type="caution">
    <text evidence="3">The sequence shown here is derived from an EMBL/GenBank/DDBJ whole genome shotgun (WGS) entry which is preliminary data.</text>
</comment>
<dbReference type="Proteomes" id="UP000654947">
    <property type="component" value="Unassembled WGS sequence"/>
</dbReference>
<evidence type="ECO:0000313" key="4">
    <source>
        <dbReference type="Proteomes" id="UP000654947"/>
    </source>
</evidence>
<feature type="domain" description="N-acetyltransferase" evidence="2">
    <location>
        <begin position="79"/>
        <end position="226"/>
    </location>
</feature>
<dbReference type="Gene3D" id="3.40.630.30">
    <property type="match status" value="1"/>
</dbReference>
<dbReference type="RefSeq" id="WP_017576586.1">
    <property type="nucleotide sequence ID" value="NZ_BMXL01000011.1"/>
</dbReference>
<dbReference type="PANTHER" id="PTHR13947:SF37">
    <property type="entry name" value="LD18367P"/>
    <property type="match status" value="1"/>
</dbReference>
<accession>A0A918XDB8</accession>
<keyword evidence="1" id="KW-0808">Transferase</keyword>
<dbReference type="SUPFAM" id="SSF55729">
    <property type="entry name" value="Acyl-CoA N-acyltransferases (Nat)"/>
    <property type="match status" value="1"/>
</dbReference>
<evidence type="ECO:0000256" key="1">
    <source>
        <dbReference type="ARBA" id="ARBA00022679"/>
    </source>
</evidence>
<gene>
    <name evidence="3" type="ORF">GCM10007147_25220</name>
</gene>
<reference evidence="3 4" key="1">
    <citation type="journal article" date="2014" name="Int. J. Syst. Evol. Microbiol.">
        <title>Complete genome sequence of Corynebacterium casei LMG S-19264T (=DSM 44701T), isolated from a smear-ripened cheese.</title>
        <authorList>
            <consortium name="US DOE Joint Genome Institute (JGI-PGF)"/>
            <person name="Walter F."/>
            <person name="Albersmeier A."/>
            <person name="Kalinowski J."/>
            <person name="Ruckert C."/>
        </authorList>
    </citation>
    <scope>NUCLEOTIDE SEQUENCE [LARGE SCALE GENOMIC DNA]</scope>
    <source>
        <strain evidence="3 4">KCTC 19473</strain>
    </source>
</reference>
<evidence type="ECO:0000259" key="2">
    <source>
        <dbReference type="PROSITE" id="PS51186"/>
    </source>
</evidence>
<dbReference type="InterPro" id="IPR050769">
    <property type="entry name" value="NAT_camello-type"/>
</dbReference>
<organism evidence="3 4">
    <name type="scientific">Nocardiopsis kunsanensis</name>
    <dbReference type="NCBI Taxonomy" id="141693"/>
    <lineage>
        <taxon>Bacteria</taxon>
        <taxon>Bacillati</taxon>
        <taxon>Actinomycetota</taxon>
        <taxon>Actinomycetes</taxon>
        <taxon>Streptosporangiales</taxon>
        <taxon>Nocardiopsidaceae</taxon>
        <taxon>Nocardiopsis</taxon>
    </lineage>
</organism>
<dbReference type="PROSITE" id="PS51186">
    <property type="entry name" value="GNAT"/>
    <property type="match status" value="1"/>
</dbReference>
<dbReference type="Pfam" id="PF24553">
    <property type="entry name" value="Rv0428c_C"/>
    <property type="match status" value="1"/>
</dbReference>
<dbReference type="EMBL" id="BMXL01000011">
    <property type="protein sequence ID" value="GHD26799.1"/>
    <property type="molecule type" value="Genomic_DNA"/>
</dbReference>
<dbReference type="InterPro" id="IPR000182">
    <property type="entry name" value="GNAT_dom"/>
</dbReference>
<dbReference type="InterPro" id="IPR016181">
    <property type="entry name" value="Acyl_CoA_acyltransferase"/>
</dbReference>
<evidence type="ECO:0000313" key="3">
    <source>
        <dbReference type="EMBL" id="GHD26799.1"/>
    </source>
</evidence>
<proteinExistence type="predicted"/>
<dbReference type="InterPro" id="IPR056935">
    <property type="entry name" value="Rv0428c-like_C"/>
</dbReference>
<protein>
    <submittedName>
        <fullName evidence="3">Acetyltransferase</fullName>
    </submittedName>
</protein>
<sequence>MHEWARRVAADWPALEAVERGGWRLGRSDGVTKRANCALVLEPGADVDVVTDFYRGCLLTPCVQVWPGEEETDARLERAGYRMVEPTLVLGRGLAERPAGPGTTGIGTRPAAQWSALTAGSEHQVRGIERVLGRVAAGYGVAPDGEGRGCVVVDGESAAICAMVTAAGSRGRGVGRGVLEDLLAWAHDRGARSAYLCVVEGNGPAIGLYEGFGFVPVSRYHNRVLG</sequence>
<name>A0A918XDB8_9ACTN</name>